<evidence type="ECO:0000259" key="1">
    <source>
        <dbReference type="Pfam" id="PF03372"/>
    </source>
</evidence>
<gene>
    <name evidence="2" type="ORF">glysoja_043147</name>
</gene>
<dbReference type="SUPFAM" id="SSF56219">
    <property type="entry name" value="DNase I-like"/>
    <property type="match status" value="1"/>
</dbReference>
<dbReference type="PANTHER" id="PTHR33710:SF64">
    <property type="entry name" value="ENDONUCLEASE_EXONUCLEASE_PHOSPHATASE DOMAIN-CONTAINING PROTEIN"/>
    <property type="match status" value="1"/>
</dbReference>
<dbReference type="InterPro" id="IPR005135">
    <property type="entry name" value="Endo/exonuclease/phosphatase"/>
</dbReference>
<feature type="non-terminal residue" evidence="2">
    <location>
        <position position="1"/>
    </location>
</feature>
<sequence>RGDEEESMNIITYNARGLGRGVKWPAIRRLVNKQHVDMLCIQETKKELIDRDICHALWGDPDVQWADQPATHTAGGILCLWSEKVFRMERKIIGPRYVMMSGKWIQEDQSVNIASVYSPCDIQGKRVLWEAIKQLKCQHHDGLWCILGDFNCTRNHTERFGTCHRSLENIGSREFNGWIEDLEVEEPPWVGSKFTWVRPNGSARSKLDRFLVSADWLTKWPGTTQFTLERNFSDHCPLLLRSKNSDWGPKPFRIMDCWLSDASFKKAVTESW</sequence>
<organism evidence="2">
    <name type="scientific">Glycine soja</name>
    <name type="common">Wild soybean</name>
    <dbReference type="NCBI Taxonomy" id="3848"/>
    <lineage>
        <taxon>Eukaryota</taxon>
        <taxon>Viridiplantae</taxon>
        <taxon>Streptophyta</taxon>
        <taxon>Embryophyta</taxon>
        <taxon>Tracheophyta</taxon>
        <taxon>Spermatophyta</taxon>
        <taxon>Magnoliopsida</taxon>
        <taxon>eudicotyledons</taxon>
        <taxon>Gunneridae</taxon>
        <taxon>Pentapetalae</taxon>
        <taxon>rosids</taxon>
        <taxon>fabids</taxon>
        <taxon>Fabales</taxon>
        <taxon>Fabaceae</taxon>
        <taxon>Papilionoideae</taxon>
        <taxon>50 kb inversion clade</taxon>
        <taxon>NPAAA clade</taxon>
        <taxon>indigoferoid/millettioid clade</taxon>
        <taxon>Phaseoleae</taxon>
        <taxon>Glycine</taxon>
        <taxon>Glycine subgen. Soja</taxon>
    </lineage>
</organism>
<proteinExistence type="predicted"/>
<dbReference type="EMBL" id="KN643735">
    <property type="protein sequence ID" value="KHN43761.1"/>
    <property type="molecule type" value="Genomic_DNA"/>
</dbReference>
<dbReference type="PANTHER" id="PTHR33710">
    <property type="entry name" value="BNAC02G09200D PROTEIN"/>
    <property type="match status" value="1"/>
</dbReference>
<dbReference type="InterPro" id="IPR036691">
    <property type="entry name" value="Endo/exonu/phosph_ase_sf"/>
</dbReference>
<dbReference type="Pfam" id="PF03372">
    <property type="entry name" value="Exo_endo_phos"/>
    <property type="match status" value="1"/>
</dbReference>
<feature type="domain" description="Endonuclease/exonuclease/phosphatase" evidence="1">
    <location>
        <begin position="11"/>
        <end position="235"/>
    </location>
</feature>
<feature type="non-terminal residue" evidence="2">
    <location>
        <position position="272"/>
    </location>
</feature>
<protein>
    <recommendedName>
        <fullName evidence="1">Endonuclease/exonuclease/phosphatase domain-containing protein</fullName>
    </recommendedName>
</protein>
<name>A0A0B2SAJ0_GLYSO</name>
<evidence type="ECO:0000313" key="2">
    <source>
        <dbReference type="EMBL" id="KHN43761.1"/>
    </source>
</evidence>
<dbReference type="Gene3D" id="3.60.10.10">
    <property type="entry name" value="Endonuclease/exonuclease/phosphatase"/>
    <property type="match status" value="1"/>
</dbReference>
<reference evidence="2" key="1">
    <citation type="submission" date="2014-07" db="EMBL/GenBank/DDBJ databases">
        <title>Identification of a novel salt tolerance gene in wild soybean by whole-genome sequencing.</title>
        <authorList>
            <person name="Lam H.-M."/>
            <person name="Qi X."/>
            <person name="Li M.-W."/>
            <person name="Liu X."/>
            <person name="Xie M."/>
            <person name="Ni M."/>
            <person name="Xu X."/>
        </authorList>
    </citation>
    <scope>NUCLEOTIDE SEQUENCE [LARGE SCALE GENOMIC DNA]</scope>
    <source>
        <tissue evidence="2">Root</tissue>
    </source>
</reference>
<accession>A0A0B2SAJ0</accession>
<dbReference type="Proteomes" id="UP000053555">
    <property type="component" value="Unassembled WGS sequence"/>
</dbReference>
<dbReference type="GO" id="GO:0003824">
    <property type="term" value="F:catalytic activity"/>
    <property type="evidence" value="ECO:0007669"/>
    <property type="project" value="InterPro"/>
</dbReference>
<dbReference type="AlphaFoldDB" id="A0A0B2SAJ0"/>